<dbReference type="AlphaFoldDB" id="C4Y7Q8"/>
<dbReference type="InParanoid" id="C4Y7Q8"/>
<organism evidence="2 3">
    <name type="scientific">Clavispora lusitaniae (strain ATCC 42720)</name>
    <name type="common">Yeast</name>
    <name type="synonym">Candida lusitaniae</name>
    <dbReference type="NCBI Taxonomy" id="306902"/>
    <lineage>
        <taxon>Eukaryota</taxon>
        <taxon>Fungi</taxon>
        <taxon>Dikarya</taxon>
        <taxon>Ascomycota</taxon>
        <taxon>Saccharomycotina</taxon>
        <taxon>Pichiomycetes</taxon>
        <taxon>Metschnikowiaceae</taxon>
        <taxon>Clavispora</taxon>
    </lineage>
</organism>
<feature type="transmembrane region" description="Helical" evidence="1">
    <location>
        <begin position="155"/>
        <end position="174"/>
    </location>
</feature>
<name>C4Y7Q8_CLAL4</name>
<evidence type="ECO:0000256" key="1">
    <source>
        <dbReference type="SAM" id="Phobius"/>
    </source>
</evidence>
<accession>C4Y7Q8</accession>
<dbReference type="KEGG" id="clu:CLUG_04236"/>
<dbReference type="Proteomes" id="UP000007703">
    <property type="component" value="Unassembled WGS sequence"/>
</dbReference>
<keyword evidence="1" id="KW-1133">Transmembrane helix</keyword>
<dbReference type="HOGENOM" id="CLU_1320779_0_0_1"/>
<dbReference type="PROSITE" id="PS51257">
    <property type="entry name" value="PROKAR_LIPOPROTEIN"/>
    <property type="match status" value="1"/>
</dbReference>
<keyword evidence="1" id="KW-0812">Transmembrane</keyword>
<proteinExistence type="predicted"/>
<gene>
    <name evidence="2" type="ORF">CLUG_04236</name>
</gene>
<keyword evidence="1" id="KW-0472">Membrane</keyword>
<reference evidence="2 3" key="1">
    <citation type="journal article" date="2009" name="Nature">
        <title>Evolution of pathogenicity and sexual reproduction in eight Candida genomes.</title>
        <authorList>
            <person name="Butler G."/>
            <person name="Rasmussen M.D."/>
            <person name="Lin M.F."/>
            <person name="Santos M.A."/>
            <person name="Sakthikumar S."/>
            <person name="Munro C.A."/>
            <person name="Rheinbay E."/>
            <person name="Grabherr M."/>
            <person name="Forche A."/>
            <person name="Reedy J.L."/>
            <person name="Agrafioti I."/>
            <person name="Arnaud M.B."/>
            <person name="Bates S."/>
            <person name="Brown A.J."/>
            <person name="Brunke S."/>
            <person name="Costanzo M.C."/>
            <person name="Fitzpatrick D.A."/>
            <person name="de Groot P.W."/>
            <person name="Harris D."/>
            <person name="Hoyer L.L."/>
            <person name="Hube B."/>
            <person name="Klis F.M."/>
            <person name="Kodira C."/>
            <person name="Lennard N."/>
            <person name="Logue M.E."/>
            <person name="Martin R."/>
            <person name="Neiman A.M."/>
            <person name="Nikolaou E."/>
            <person name="Quail M.A."/>
            <person name="Quinn J."/>
            <person name="Santos M.C."/>
            <person name="Schmitzberger F.F."/>
            <person name="Sherlock G."/>
            <person name="Shah P."/>
            <person name="Silverstein K.A."/>
            <person name="Skrzypek M.S."/>
            <person name="Soll D."/>
            <person name="Staggs R."/>
            <person name="Stansfield I."/>
            <person name="Stumpf M.P."/>
            <person name="Sudbery P.E."/>
            <person name="Srikantha T."/>
            <person name="Zeng Q."/>
            <person name="Berman J."/>
            <person name="Berriman M."/>
            <person name="Heitman J."/>
            <person name="Gow N.A."/>
            <person name="Lorenz M.C."/>
            <person name="Birren B.W."/>
            <person name="Kellis M."/>
            <person name="Cuomo C.A."/>
        </authorList>
    </citation>
    <scope>NUCLEOTIDE SEQUENCE [LARGE SCALE GENOMIC DNA]</scope>
    <source>
        <strain evidence="2 3">ATCC 42720</strain>
    </source>
</reference>
<protein>
    <submittedName>
        <fullName evidence="2">Uncharacterized protein</fullName>
    </submittedName>
</protein>
<dbReference type="VEuPathDB" id="FungiDB:CLUG_04236"/>
<sequence>MLSLFSKPLMLSHFSSSCNIWCTECQSRPFRTSFLSSLINYSFNSRKRFSVLCHTKSVLENFQTLFGSCHHFFWIIIIDKGINQMVQAKKNLFRDFCKSFVIDNLTNHRCQLNRTNLCSFIMVFGILSHDGAHAINYKISGLIEFVASTDFGANVTISFKVIVFYLFCIILFVIERRLFRFPFLYDSDQILNNLGSKCFRNNWSTKLP</sequence>
<evidence type="ECO:0000313" key="2">
    <source>
        <dbReference type="EMBL" id="EEQ40108.1"/>
    </source>
</evidence>
<evidence type="ECO:0000313" key="3">
    <source>
        <dbReference type="Proteomes" id="UP000007703"/>
    </source>
</evidence>
<dbReference type="EMBL" id="CH408080">
    <property type="protein sequence ID" value="EEQ40108.1"/>
    <property type="molecule type" value="Genomic_DNA"/>
</dbReference>